<feature type="region of interest" description="Disordered" evidence="1">
    <location>
        <begin position="1"/>
        <end position="20"/>
    </location>
</feature>
<feature type="non-terminal residue" evidence="2">
    <location>
        <position position="1"/>
    </location>
</feature>
<dbReference type="EMBL" id="JAENGZ010002027">
    <property type="protein sequence ID" value="KAG6945183.1"/>
    <property type="molecule type" value="Genomic_DNA"/>
</dbReference>
<organism evidence="2 3">
    <name type="scientific">Phytophthora cactorum</name>
    <dbReference type="NCBI Taxonomy" id="29920"/>
    <lineage>
        <taxon>Eukaryota</taxon>
        <taxon>Sar</taxon>
        <taxon>Stramenopiles</taxon>
        <taxon>Oomycota</taxon>
        <taxon>Peronosporomycetes</taxon>
        <taxon>Peronosporales</taxon>
        <taxon>Peronosporaceae</taxon>
        <taxon>Phytophthora</taxon>
    </lineage>
</organism>
<proteinExistence type="predicted"/>
<evidence type="ECO:0000256" key="1">
    <source>
        <dbReference type="SAM" id="MobiDB-lite"/>
    </source>
</evidence>
<comment type="caution">
    <text evidence="2">The sequence shown here is derived from an EMBL/GenBank/DDBJ whole genome shotgun (WGS) entry which is preliminary data.</text>
</comment>
<gene>
    <name evidence="2" type="ORF">JG687_00017436</name>
</gene>
<feature type="compositionally biased region" description="Basic and acidic residues" evidence="1">
    <location>
        <begin position="8"/>
        <end position="17"/>
    </location>
</feature>
<evidence type="ECO:0000313" key="2">
    <source>
        <dbReference type="EMBL" id="KAG6945183.1"/>
    </source>
</evidence>
<name>A0A8T1TNA4_9STRA</name>
<accession>A0A8T1TNA4</accession>
<sequence>RKHHTIKAKRDAKREVEGLSQREAVRQQGFPRWTLNDWRKGKEGIRSYTGSEKKLSRGQGRRKIVPFGNELVTFMKDICSDCEVLTATVMACFVHDQHPEWLDD</sequence>
<dbReference type="OrthoDB" id="121853at2759"/>
<dbReference type="VEuPathDB" id="FungiDB:PC110_g18482"/>
<evidence type="ECO:0008006" key="4">
    <source>
        <dbReference type="Google" id="ProtNLM"/>
    </source>
</evidence>
<reference evidence="2" key="1">
    <citation type="submission" date="2021-01" db="EMBL/GenBank/DDBJ databases">
        <title>Phytophthora aleatoria, a newly-described species from Pinus radiata is distinct from Phytophthora cactorum isolates based on comparative genomics.</title>
        <authorList>
            <person name="Mcdougal R."/>
            <person name="Panda P."/>
            <person name="Williams N."/>
            <person name="Studholme D.J."/>
        </authorList>
    </citation>
    <scope>NUCLEOTIDE SEQUENCE</scope>
    <source>
        <strain evidence="2">NZFS 3830</strain>
    </source>
</reference>
<evidence type="ECO:0000313" key="3">
    <source>
        <dbReference type="Proteomes" id="UP000688947"/>
    </source>
</evidence>
<dbReference type="AlphaFoldDB" id="A0A8T1TNA4"/>
<dbReference type="Proteomes" id="UP000688947">
    <property type="component" value="Unassembled WGS sequence"/>
</dbReference>
<protein>
    <recommendedName>
        <fullName evidence="4">HTH psq-type domain-containing protein</fullName>
    </recommendedName>
</protein>